<gene>
    <name evidence="1" type="ORF">BV25DRAFT_177439</name>
</gene>
<organism evidence="1 2">
    <name type="scientific">Artomyces pyxidatus</name>
    <dbReference type="NCBI Taxonomy" id="48021"/>
    <lineage>
        <taxon>Eukaryota</taxon>
        <taxon>Fungi</taxon>
        <taxon>Dikarya</taxon>
        <taxon>Basidiomycota</taxon>
        <taxon>Agaricomycotina</taxon>
        <taxon>Agaricomycetes</taxon>
        <taxon>Russulales</taxon>
        <taxon>Auriscalpiaceae</taxon>
        <taxon>Artomyces</taxon>
    </lineage>
</organism>
<keyword evidence="2" id="KW-1185">Reference proteome</keyword>
<dbReference type="Proteomes" id="UP000814140">
    <property type="component" value="Unassembled WGS sequence"/>
</dbReference>
<reference evidence="1" key="2">
    <citation type="journal article" date="2022" name="New Phytol.">
        <title>Evolutionary transition to the ectomycorrhizal habit in the genomes of a hyperdiverse lineage of mushroom-forming fungi.</title>
        <authorList>
            <person name="Looney B."/>
            <person name="Miyauchi S."/>
            <person name="Morin E."/>
            <person name="Drula E."/>
            <person name="Courty P.E."/>
            <person name="Kohler A."/>
            <person name="Kuo A."/>
            <person name="LaButti K."/>
            <person name="Pangilinan J."/>
            <person name="Lipzen A."/>
            <person name="Riley R."/>
            <person name="Andreopoulos W."/>
            <person name="He G."/>
            <person name="Johnson J."/>
            <person name="Nolan M."/>
            <person name="Tritt A."/>
            <person name="Barry K.W."/>
            <person name="Grigoriev I.V."/>
            <person name="Nagy L.G."/>
            <person name="Hibbett D."/>
            <person name="Henrissat B."/>
            <person name="Matheny P.B."/>
            <person name="Labbe J."/>
            <person name="Martin F.M."/>
        </authorList>
    </citation>
    <scope>NUCLEOTIDE SEQUENCE</scope>
    <source>
        <strain evidence="1">HHB10654</strain>
    </source>
</reference>
<protein>
    <submittedName>
        <fullName evidence="1">Uncharacterized protein</fullName>
    </submittedName>
</protein>
<name>A0ACB8SG71_9AGAM</name>
<reference evidence="1" key="1">
    <citation type="submission" date="2021-03" db="EMBL/GenBank/DDBJ databases">
        <authorList>
            <consortium name="DOE Joint Genome Institute"/>
            <person name="Ahrendt S."/>
            <person name="Looney B.P."/>
            <person name="Miyauchi S."/>
            <person name="Morin E."/>
            <person name="Drula E."/>
            <person name="Courty P.E."/>
            <person name="Chicoki N."/>
            <person name="Fauchery L."/>
            <person name="Kohler A."/>
            <person name="Kuo A."/>
            <person name="Labutti K."/>
            <person name="Pangilinan J."/>
            <person name="Lipzen A."/>
            <person name="Riley R."/>
            <person name="Andreopoulos W."/>
            <person name="He G."/>
            <person name="Johnson J."/>
            <person name="Barry K.W."/>
            <person name="Grigoriev I.V."/>
            <person name="Nagy L."/>
            <person name="Hibbett D."/>
            <person name="Henrissat B."/>
            <person name="Matheny P.B."/>
            <person name="Labbe J."/>
            <person name="Martin F."/>
        </authorList>
    </citation>
    <scope>NUCLEOTIDE SEQUENCE</scope>
    <source>
        <strain evidence="1">HHB10654</strain>
    </source>
</reference>
<proteinExistence type="predicted"/>
<accession>A0ACB8SG71</accession>
<dbReference type="EMBL" id="MU277295">
    <property type="protein sequence ID" value="KAI0055364.1"/>
    <property type="molecule type" value="Genomic_DNA"/>
</dbReference>
<evidence type="ECO:0000313" key="1">
    <source>
        <dbReference type="EMBL" id="KAI0055364.1"/>
    </source>
</evidence>
<evidence type="ECO:0000313" key="2">
    <source>
        <dbReference type="Proteomes" id="UP000814140"/>
    </source>
</evidence>
<comment type="caution">
    <text evidence="1">The sequence shown here is derived from an EMBL/GenBank/DDBJ whole genome shotgun (WGS) entry which is preliminary data.</text>
</comment>
<sequence>MHLTSRPRRLRTLHYLDKTRTALRGRTSSYSRQKRLHFGGTSPLRLFASPPTRVVRRMEIGHVDRRILISPLVYVLSSLNTRVECGSRTLFLAWPPRRPLCAARTCRSANCLSQTENVITIAYEWKRRVDYCLHNACRGRIRWLNRGASERDAFRRVEQHVI</sequence>